<keyword evidence="5 12" id="KW-0378">Hydrolase</keyword>
<dbReference type="InterPro" id="IPR004035">
    <property type="entry name" value="Endouclease-III_FeS-bd_BS"/>
</dbReference>
<evidence type="ECO:0000256" key="3">
    <source>
        <dbReference type="ARBA" id="ARBA00022723"/>
    </source>
</evidence>
<dbReference type="Gene3D" id="1.10.340.30">
    <property type="entry name" value="Hypothetical protein, domain 2"/>
    <property type="match status" value="1"/>
</dbReference>
<keyword evidence="10 12" id="KW-0456">Lyase</keyword>
<feature type="binding site" evidence="12">
    <location>
        <position position="199"/>
    </location>
    <ligand>
        <name>[4Fe-4S] cluster</name>
        <dbReference type="ChEBI" id="CHEBI:49883"/>
    </ligand>
</feature>
<dbReference type="InterPro" id="IPR011257">
    <property type="entry name" value="DNA_glycosylase"/>
</dbReference>
<dbReference type="CDD" id="cd00056">
    <property type="entry name" value="ENDO3c"/>
    <property type="match status" value="1"/>
</dbReference>
<accession>C7LX31</accession>
<evidence type="ECO:0000256" key="2">
    <source>
        <dbReference type="ARBA" id="ARBA00022485"/>
    </source>
</evidence>
<evidence type="ECO:0000256" key="1">
    <source>
        <dbReference type="ARBA" id="ARBA00008343"/>
    </source>
</evidence>
<comment type="catalytic activity">
    <reaction evidence="12">
        <text>2'-deoxyribonucleotide-(2'-deoxyribose 5'-phosphate)-2'-deoxyribonucleotide-DNA = a 3'-end 2'-deoxyribonucleotide-(2,3-dehydro-2,3-deoxyribose 5'-phosphate)-DNA + a 5'-end 5'-phospho-2'-deoxyribonucleoside-DNA + H(+)</text>
        <dbReference type="Rhea" id="RHEA:66592"/>
        <dbReference type="Rhea" id="RHEA-COMP:13180"/>
        <dbReference type="Rhea" id="RHEA-COMP:16897"/>
        <dbReference type="Rhea" id="RHEA-COMP:17067"/>
        <dbReference type="ChEBI" id="CHEBI:15378"/>
        <dbReference type="ChEBI" id="CHEBI:136412"/>
        <dbReference type="ChEBI" id="CHEBI:157695"/>
        <dbReference type="ChEBI" id="CHEBI:167181"/>
        <dbReference type="EC" id="4.2.99.18"/>
    </reaction>
</comment>
<dbReference type="OrthoDB" id="9800977at2"/>
<dbReference type="GO" id="GO:0019104">
    <property type="term" value="F:DNA N-glycosylase activity"/>
    <property type="evidence" value="ECO:0007669"/>
    <property type="project" value="UniProtKB-UniRule"/>
</dbReference>
<gene>
    <name evidence="12" type="primary">nth</name>
    <name evidence="14" type="ordered locus">Dbac_0580</name>
</gene>
<dbReference type="AlphaFoldDB" id="C7LX31"/>
<dbReference type="PANTHER" id="PTHR10359:SF18">
    <property type="entry name" value="ENDONUCLEASE III"/>
    <property type="match status" value="1"/>
</dbReference>
<proteinExistence type="inferred from homology"/>
<dbReference type="EC" id="4.2.99.18" evidence="12"/>
<dbReference type="FunFam" id="1.10.340.30:FF:000001">
    <property type="entry name" value="Endonuclease III"/>
    <property type="match status" value="1"/>
</dbReference>
<dbReference type="GO" id="GO:0003677">
    <property type="term" value="F:DNA binding"/>
    <property type="evidence" value="ECO:0007669"/>
    <property type="project" value="UniProtKB-UniRule"/>
</dbReference>
<dbReference type="Gene3D" id="1.10.1670.10">
    <property type="entry name" value="Helix-hairpin-Helix base-excision DNA repair enzymes (C-terminal)"/>
    <property type="match status" value="1"/>
</dbReference>
<feature type="binding site" evidence="12">
    <location>
        <position position="202"/>
    </location>
    <ligand>
        <name>[4Fe-4S] cluster</name>
        <dbReference type="ChEBI" id="CHEBI:49883"/>
    </ligand>
</feature>
<evidence type="ECO:0000313" key="15">
    <source>
        <dbReference type="Proteomes" id="UP000002216"/>
    </source>
</evidence>
<dbReference type="eggNOG" id="COG0177">
    <property type="taxonomic scope" value="Bacteria"/>
</dbReference>
<evidence type="ECO:0000256" key="11">
    <source>
        <dbReference type="ARBA" id="ARBA00023295"/>
    </source>
</evidence>
<dbReference type="GO" id="GO:0046872">
    <property type="term" value="F:metal ion binding"/>
    <property type="evidence" value="ECO:0007669"/>
    <property type="project" value="UniProtKB-KW"/>
</dbReference>
<dbReference type="InterPro" id="IPR004036">
    <property type="entry name" value="Endonuclease-III-like_CS2"/>
</dbReference>
<dbReference type="PROSITE" id="PS00764">
    <property type="entry name" value="ENDONUCLEASE_III_1"/>
    <property type="match status" value="1"/>
</dbReference>
<dbReference type="HAMAP" id="MF_00942">
    <property type="entry name" value="Nth"/>
    <property type="match status" value="1"/>
</dbReference>
<keyword evidence="8 12" id="KW-0238">DNA-binding</keyword>
<evidence type="ECO:0000256" key="12">
    <source>
        <dbReference type="HAMAP-Rule" id="MF_00942"/>
    </source>
</evidence>
<feature type="binding site" evidence="12">
    <location>
        <position position="208"/>
    </location>
    <ligand>
        <name>[4Fe-4S] cluster</name>
        <dbReference type="ChEBI" id="CHEBI:49883"/>
    </ligand>
</feature>
<evidence type="ECO:0000256" key="6">
    <source>
        <dbReference type="ARBA" id="ARBA00023004"/>
    </source>
</evidence>
<name>C7LX31_DESBD</name>
<dbReference type="KEGG" id="dba:Dbac_0580"/>
<evidence type="ECO:0000256" key="7">
    <source>
        <dbReference type="ARBA" id="ARBA00023014"/>
    </source>
</evidence>
<evidence type="ECO:0000256" key="4">
    <source>
        <dbReference type="ARBA" id="ARBA00022763"/>
    </source>
</evidence>
<comment type="similarity">
    <text evidence="1 12">Belongs to the Nth/MutY family.</text>
</comment>
<protein>
    <recommendedName>
        <fullName evidence="12">Endonuclease III</fullName>
        <ecNumber evidence="12">4.2.99.18</ecNumber>
    </recommendedName>
    <alternativeName>
        <fullName evidence="12">DNA-(apurinic or apyrimidinic site) lyase</fullName>
    </alternativeName>
</protein>
<keyword evidence="15" id="KW-1185">Reference proteome</keyword>
<dbReference type="Proteomes" id="UP000002216">
    <property type="component" value="Chromosome"/>
</dbReference>
<evidence type="ECO:0000256" key="9">
    <source>
        <dbReference type="ARBA" id="ARBA00023204"/>
    </source>
</evidence>
<dbReference type="InterPro" id="IPR003651">
    <property type="entry name" value="Endonuclease3_FeS-loop_motif"/>
</dbReference>
<dbReference type="PROSITE" id="PS01155">
    <property type="entry name" value="ENDONUCLEASE_III_2"/>
    <property type="match status" value="1"/>
</dbReference>
<dbReference type="GO" id="GO:0140078">
    <property type="term" value="F:class I DNA-(apurinic or apyrimidinic site) endonuclease activity"/>
    <property type="evidence" value="ECO:0007669"/>
    <property type="project" value="UniProtKB-EC"/>
</dbReference>
<keyword evidence="6 12" id="KW-0408">Iron</keyword>
<dbReference type="RefSeq" id="WP_015772804.1">
    <property type="nucleotide sequence ID" value="NC_013173.1"/>
</dbReference>
<evidence type="ECO:0000256" key="5">
    <source>
        <dbReference type="ARBA" id="ARBA00022801"/>
    </source>
</evidence>
<organism evidence="14 15">
    <name type="scientific">Desulfomicrobium baculatum (strain DSM 4028 / VKM B-1378 / X)</name>
    <name type="common">Desulfovibrio baculatus</name>
    <dbReference type="NCBI Taxonomy" id="525897"/>
    <lineage>
        <taxon>Bacteria</taxon>
        <taxon>Pseudomonadati</taxon>
        <taxon>Thermodesulfobacteriota</taxon>
        <taxon>Desulfovibrionia</taxon>
        <taxon>Desulfovibrionales</taxon>
        <taxon>Desulfomicrobiaceae</taxon>
        <taxon>Desulfomicrobium</taxon>
    </lineage>
</organism>
<dbReference type="InterPro" id="IPR005759">
    <property type="entry name" value="Nth"/>
</dbReference>
<reference evidence="14 15" key="1">
    <citation type="journal article" date="2009" name="Stand. Genomic Sci.">
        <title>Complete genome sequence of Desulfomicrobium baculatum type strain (X).</title>
        <authorList>
            <person name="Copeland A."/>
            <person name="Spring S."/>
            <person name="Goker M."/>
            <person name="Schneider S."/>
            <person name="Lapidus A."/>
            <person name="Del Rio T.G."/>
            <person name="Tice H."/>
            <person name="Cheng J.F."/>
            <person name="Chen F."/>
            <person name="Nolan M."/>
            <person name="Bruce D."/>
            <person name="Goodwin L."/>
            <person name="Pitluck S."/>
            <person name="Ivanova N."/>
            <person name="Mavrommatis K."/>
            <person name="Ovchinnikova G."/>
            <person name="Pati A."/>
            <person name="Chen A."/>
            <person name="Palaniappan K."/>
            <person name="Land M."/>
            <person name="Hauser L."/>
            <person name="Chang Y.J."/>
            <person name="Jeffries C.C."/>
            <person name="Meincke L."/>
            <person name="Sims D."/>
            <person name="Brettin T."/>
            <person name="Detter J.C."/>
            <person name="Han C."/>
            <person name="Chain P."/>
            <person name="Bristow J."/>
            <person name="Eisen J.A."/>
            <person name="Markowitz V."/>
            <person name="Hugenholtz P."/>
            <person name="Kyrpides N.C."/>
            <person name="Klenk H.P."/>
            <person name="Lucas S."/>
        </authorList>
    </citation>
    <scope>NUCLEOTIDE SEQUENCE [LARGE SCALE GENOMIC DNA]</scope>
    <source>
        <strain evidence="15">DSM 4028 / VKM B-1378 / X</strain>
    </source>
</reference>
<dbReference type="HOGENOM" id="CLU_012862_3_3_7"/>
<evidence type="ECO:0000259" key="13">
    <source>
        <dbReference type="SMART" id="SM00478"/>
    </source>
</evidence>
<keyword evidence="9 12" id="KW-0234">DNA repair</keyword>
<feature type="binding site" evidence="12">
    <location>
        <position position="192"/>
    </location>
    <ligand>
        <name>[4Fe-4S] cluster</name>
        <dbReference type="ChEBI" id="CHEBI:49883"/>
    </ligand>
</feature>
<dbReference type="STRING" id="525897.Dbac_0580"/>
<dbReference type="FunFam" id="1.10.1670.10:FF:000001">
    <property type="entry name" value="Endonuclease III"/>
    <property type="match status" value="1"/>
</dbReference>
<dbReference type="Pfam" id="PF00730">
    <property type="entry name" value="HhH-GPD"/>
    <property type="match status" value="1"/>
</dbReference>
<evidence type="ECO:0000256" key="8">
    <source>
        <dbReference type="ARBA" id="ARBA00023125"/>
    </source>
</evidence>
<keyword evidence="14" id="KW-0540">Nuclease</keyword>
<dbReference type="GO" id="GO:0006285">
    <property type="term" value="P:base-excision repair, AP site formation"/>
    <property type="evidence" value="ECO:0007669"/>
    <property type="project" value="TreeGrafter"/>
</dbReference>
<keyword evidence="2 12" id="KW-0004">4Fe-4S</keyword>
<feature type="domain" description="HhH-GPD" evidence="13">
    <location>
        <begin position="42"/>
        <end position="190"/>
    </location>
</feature>
<dbReference type="PIRSF" id="PIRSF001435">
    <property type="entry name" value="Nth"/>
    <property type="match status" value="1"/>
</dbReference>
<sequence>MRVSSITARARAVRERLARRYPRPRTELSWSTPWELLVATILSAQCTDARVNMVTPKLFATWRTVEQMATADPAQIESVIRSTGFFRNKAKNLHASAVRIVTHFGGQVPRTMEEMLTLAGVARKTANVVLSNAYGVHAGIAVDTHVKRISFRLGLTRQTNPDKVEQDLLKLFPQESWGAVNHYLVLFGREVCAARKPLCDACELADLCPRTGVVSRSASPVT</sequence>
<dbReference type="InterPro" id="IPR003265">
    <property type="entry name" value="HhH-GPD_domain"/>
</dbReference>
<keyword evidence="3 12" id="KW-0479">Metal-binding</keyword>
<dbReference type="GO" id="GO:0051539">
    <property type="term" value="F:4 iron, 4 sulfur cluster binding"/>
    <property type="evidence" value="ECO:0007669"/>
    <property type="project" value="UniProtKB-UniRule"/>
</dbReference>
<comment type="function">
    <text evidence="12">DNA repair enzyme that has both DNA N-glycosylase activity and AP-lyase activity. The DNA N-glycosylase activity releases various damaged pyrimidines from DNA by cleaving the N-glycosidic bond, leaving an AP (apurinic/apyrimidinic) site. The AP-lyase activity cleaves the phosphodiester bond 3' to the AP site by a beta-elimination, leaving a 3'-terminal unsaturated sugar and a product with a terminal 5'-phosphate.</text>
</comment>
<dbReference type="SMART" id="SM00525">
    <property type="entry name" value="FES"/>
    <property type="match status" value="1"/>
</dbReference>
<keyword evidence="7 12" id="KW-0411">Iron-sulfur</keyword>
<dbReference type="SMART" id="SM00478">
    <property type="entry name" value="ENDO3c"/>
    <property type="match status" value="1"/>
</dbReference>
<keyword evidence="11 12" id="KW-0326">Glycosidase</keyword>
<dbReference type="SUPFAM" id="SSF48150">
    <property type="entry name" value="DNA-glycosylase"/>
    <property type="match status" value="1"/>
</dbReference>
<dbReference type="EMBL" id="CP001629">
    <property type="protein sequence ID" value="ACU88704.1"/>
    <property type="molecule type" value="Genomic_DNA"/>
</dbReference>
<dbReference type="NCBIfam" id="TIGR01083">
    <property type="entry name" value="nth"/>
    <property type="match status" value="1"/>
</dbReference>
<comment type="cofactor">
    <cofactor evidence="12">
        <name>[4Fe-4S] cluster</name>
        <dbReference type="ChEBI" id="CHEBI:49883"/>
    </cofactor>
    <text evidence="12">Binds 1 [4Fe-4S] cluster.</text>
</comment>
<evidence type="ECO:0000313" key="14">
    <source>
        <dbReference type="EMBL" id="ACU88704.1"/>
    </source>
</evidence>
<dbReference type="InterPro" id="IPR023170">
    <property type="entry name" value="HhH_base_excis_C"/>
</dbReference>
<evidence type="ECO:0000256" key="10">
    <source>
        <dbReference type="ARBA" id="ARBA00023239"/>
    </source>
</evidence>
<keyword evidence="14" id="KW-0255">Endonuclease</keyword>
<dbReference type="PANTHER" id="PTHR10359">
    <property type="entry name" value="A/G-SPECIFIC ADENINE GLYCOSYLASE/ENDONUCLEASE III"/>
    <property type="match status" value="1"/>
</dbReference>
<keyword evidence="4 12" id="KW-0227">DNA damage</keyword>